<feature type="coiled-coil region" evidence="9">
    <location>
        <begin position="40"/>
        <end position="74"/>
    </location>
</feature>
<dbReference type="InterPro" id="IPR009316">
    <property type="entry name" value="COG2"/>
</dbReference>
<evidence type="ECO:0000256" key="10">
    <source>
        <dbReference type="SAM" id="MobiDB-lite"/>
    </source>
</evidence>
<keyword evidence="7" id="KW-0472">Membrane</keyword>
<keyword evidence="13" id="KW-1185">Reference proteome</keyword>
<proteinExistence type="inferred from homology"/>
<evidence type="ECO:0000256" key="3">
    <source>
        <dbReference type="ARBA" id="ARBA00020977"/>
    </source>
</evidence>
<reference evidence="12" key="1">
    <citation type="submission" date="2021-03" db="EMBL/GenBank/DDBJ databases">
        <authorList>
            <person name="Tagirdzhanova G."/>
        </authorList>
    </citation>
    <scope>NUCLEOTIDE SEQUENCE</scope>
</reference>
<dbReference type="PANTHER" id="PTHR12961:SF0">
    <property type="entry name" value="CONSERVED OLIGOMERIC GOLGI COMPLEX SUBUNIT 2"/>
    <property type="match status" value="1"/>
</dbReference>
<evidence type="ECO:0000256" key="4">
    <source>
        <dbReference type="ARBA" id="ARBA00022448"/>
    </source>
</evidence>
<feature type="domain" description="Conserved oligomeric Golgi complex subunit 2 N-terminal" evidence="11">
    <location>
        <begin position="26"/>
        <end position="97"/>
    </location>
</feature>
<dbReference type="OrthoDB" id="332281at2759"/>
<evidence type="ECO:0000256" key="6">
    <source>
        <dbReference type="ARBA" id="ARBA00023034"/>
    </source>
</evidence>
<dbReference type="GO" id="GO:0017119">
    <property type="term" value="C:Golgi transport complex"/>
    <property type="evidence" value="ECO:0007669"/>
    <property type="project" value="TreeGrafter"/>
</dbReference>
<name>A0A8H3EM61_9LECA</name>
<comment type="similarity">
    <text evidence="2">Belongs to the COG2 family.</text>
</comment>
<dbReference type="InterPro" id="IPR024602">
    <property type="entry name" value="COG_su2_N"/>
</dbReference>
<dbReference type="GO" id="GO:0007030">
    <property type="term" value="P:Golgi organization"/>
    <property type="evidence" value="ECO:0007669"/>
    <property type="project" value="InterPro"/>
</dbReference>
<dbReference type="AlphaFoldDB" id="A0A8H3EM61"/>
<dbReference type="Pfam" id="PF06148">
    <property type="entry name" value="COG2_N"/>
    <property type="match status" value="1"/>
</dbReference>
<evidence type="ECO:0000256" key="2">
    <source>
        <dbReference type="ARBA" id="ARBA00007603"/>
    </source>
</evidence>
<protein>
    <recommendedName>
        <fullName evidence="3">Conserved oligomeric Golgi complex subunit 2</fullName>
    </recommendedName>
    <alternativeName>
        <fullName evidence="8">Component of oligomeric Golgi complex 2</fullName>
    </alternativeName>
</protein>
<keyword evidence="4" id="KW-0813">Transport</keyword>
<evidence type="ECO:0000256" key="5">
    <source>
        <dbReference type="ARBA" id="ARBA00022927"/>
    </source>
</evidence>
<evidence type="ECO:0000259" key="11">
    <source>
        <dbReference type="Pfam" id="PF06148"/>
    </source>
</evidence>
<evidence type="ECO:0000256" key="8">
    <source>
        <dbReference type="ARBA" id="ARBA00031344"/>
    </source>
</evidence>
<evidence type="ECO:0000256" key="1">
    <source>
        <dbReference type="ARBA" id="ARBA00004395"/>
    </source>
</evidence>
<dbReference type="GO" id="GO:0000139">
    <property type="term" value="C:Golgi membrane"/>
    <property type="evidence" value="ECO:0007669"/>
    <property type="project" value="UniProtKB-SubCell"/>
</dbReference>
<accession>A0A8H3EM61</accession>
<keyword evidence="5" id="KW-0653">Protein transport</keyword>
<dbReference type="GO" id="GO:0006891">
    <property type="term" value="P:intra-Golgi vesicle-mediated transport"/>
    <property type="evidence" value="ECO:0007669"/>
    <property type="project" value="TreeGrafter"/>
</dbReference>
<keyword evidence="6" id="KW-0333">Golgi apparatus</keyword>
<feature type="region of interest" description="Disordered" evidence="10">
    <location>
        <begin position="1"/>
        <end position="24"/>
    </location>
</feature>
<comment type="caution">
    <text evidence="12">The sequence shown here is derived from an EMBL/GenBank/DDBJ whole genome shotgun (WGS) entry which is preliminary data.</text>
</comment>
<evidence type="ECO:0000256" key="9">
    <source>
        <dbReference type="SAM" id="Coils"/>
    </source>
</evidence>
<dbReference type="PANTHER" id="PTHR12961">
    <property type="entry name" value="CONSERVED OLIGOMERIC GOLGI COMPLEX COMPONENT 2"/>
    <property type="match status" value="1"/>
</dbReference>
<dbReference type="Proteomes" id="UP000664169">
    <property type="component" value="Unassembled WGS sequence"/>
</dbReference>
<keyword evidence="9" id="KW-0175">Coiled coil</keyword>
<evidence type="ECO:0000313" key="12">
    <source>
        <dbReference type="EMBL" id="CAF9907953.1"/>
    </source>
</evidence>
<comment type="subcellular location">
    <subcellularLocation>
        <location evidence="1">Golgi apparatus membrane</location>
        <topology evidence="1">Peripheral membrane protein</topology>
    </subcellularLocation>
</comment>
<organism evidence="12 13">
    <name type="scientific">Gomphillus americanus</name>
    <dbReference type="NCBI Taxonomy" id="1940652"/>
    <lineage>
        <taxon>Eukaryota</taxon>
        <taxon>Fungi</taxon>
        <taxon>Dikarya</taxon>
        <taxon>Ascomycota</taxon>
        <taxon>Pezizomycotina</taxon>
        <taxon>Lecanoromycetes</taxon>
        <taxon>OSLEUM clade</taxon>
        <taxon>Ostropomycetidae</taxon>
        <taxon>Ostropales</taxon>
        <taxon>Graphidaceae</taxon>
        <taxon>Gomphilloideae</taxon>
        <taxon>Gomphillus</taxon>
    </lineage>
</organism>
<sequence length="272" mass="31074">MSRFYFGDSDDSSDEAPLPYPKPLPHSAFLTPDFSPTEFLSTLRNRHQTLEDLRQDLRTRSQELNKKLLDLVNDKYQDFLGLGDNLKGGEEKIEDVRLGLLGFRREIDTLHQVVAARHKEVAQLIEQRKQIIRIQRLGRTLLDIDSRLSGLEDSLHLNNTSNSAEESLDLDFLDSESDSDGGSTISIGRLTYRTQQYVQVRRLIDKGGTHPFLVKQEPRILQIKQTLVLDLNNTLRTLRTSPKQPQDKILKLLTLYGDLGEDAEAIKIVKIK</sequence>
<dbReference type="GO" id="GO:0015031">
    <property type="term" value="P:protein transport"/>
    <property type="evidence" value="ECO:0007669"/>
    <property type="project" value="UniProtKB-KW"/>
</dbReference>
<dbReference type="EMBL" id="CAJPDQ010000004">
    <property type="protein sequence ID" value="CAF9907953.1"/>
    <property type="molecule type" value="Genomic_DNA"/>
</dbReference>
<gene>
    <name evidence="12" type="ORF">GOMPHAMPRED_006030</name>
</gene>
<evidence type="ECO:0000256" key="7">
    <source>
        <dbReference type="ARBA" id="ARBA00023136"/>
    </source>
</evidence>
<evidence type="ECO:0000313" key="13">
    <source>
        <dbReference type="Proteomes" id="UP000664169"/>
    </source>
</evidence>